<dbReference type="AlphaFoldDB" id="A0A4R9KAX4"/>
<dbReference type="EMBL" id="RQGD01000002">
    <property type="protein sequence ID" value="TGL63878.1"/>
    <property type="molecule type" value="Genomic_DNA"/>
</dbReference>
<keyword evidence="1" id="KW-0732">Signal</keyword>
<comment type="caution">
    <text evidence="2">The sequence shown here is derived from an EMBL/GenBank/DDBJ whole genome shotgun (WGS) entry which is preliminary data.</text>
</comment>
<accession>A0A4R9KAX4</accession>
<proteinExistence type="predicted"/>
<evidence type="ECO:0000256" key="1">
    <source>
        <dbReference type="SAM" id="SignalP"/>
    </source>
</evidence>
<dbReference type="OrthoDB" id="330354at2"/>
<evidence type="ECO:0000313" key="3">
    <source>
        <dbReference type="Proteomes" id="UP000297693"/>
    </source>
</evidence>
<dbReference type="RefSeq" id="WP_135621374.1">
    <property type="nucleotide sequence ID" value="NZ_RQGD01000002.1"/>
</dbReference>
<reference evidence="2" key="1">
    <citation type="journal article" date="2019" name="PLoS Negl. Trop. Dis.">
        <title>Revisiting the worldwide diversity of Leptospira species in the environment.</title>
        <authorList>
            <person name="Vincent A.T."/>
            <person name="Schiettekatte O."/>
            <person name="Bourhy P."/>
            <person name="Veyrier F.J."/>
            <person name="Picardeau M."/>
        </authorList>
    </citation>
    <scope>NUCLEOTIDE SEQUENCE [LARGE SCALE GENOMIC DNA]</scope>
    <source>
        <strain evidence="2">201702476</strain>
    </source>
</reference>
<feature type="signal peptide" evidence="1">
    <location>
        <begin position="1"/>
        <end position="22"/>
    </location>
</feature>
<keyword evidence="3" id="KW-1185">Reference proteome</keyword>
<feature type="chain" id="PRO_5020351574" evidence="1">
    <location>
        <begin position="23"/>
        <end position="95"/>
    </location>
</feature>
<dbReference type="Proteomes" id="UP000297693">
    <property type="component" value="Unassembled WGS sequence"/>
</dbReference>
<dbReference type="InterPro" id="IPR031029">
    <property type="entry name" value="Lepto_8Cys"/>
</dbReference>
<sequence>MKKTVLVFSGALLLLLSSGLFAADFPKCKEACDRYYSCTLSVNPNATEEQKSMLKKGCDFNCNKAKYYNKIAGCLSQGENCKTFSSCIIKEMQAK</sequence>
<name>A0A4R9KAX4_9LEPT</name>
<organism evidence="2 3">
    <name type="scientific">Leptospira ognonensis</name>
    <dbReference type="NCBI Taxonomy" id="2484945"/>
    <lineage>
        <taxon>Bacteria</taxon>
        <taxon>Pseudomonadati</taxon>
        <taxon>Spirochaetota</taxon>
        <taxon>Spirochaetia</taxon>
        <taxon>Leptospirales</taxon>
        <taxon>Leptospiraceae</taxon>
        <taxon>Leptospira</taxon>
    </lineage>
</organism>
<protein>
    <submittedName>
        <fullName evidence="2">Cys-rich protein</fullName>
    </submittedName>
</protein>
<gene>
    <name evidence="2" type="ORF">EHQ58_00475</name>
</gene>
<evidence type="ECO:0000313" key="2">
    <source>
        <dbReference type="EMBL" id="TGL63878.1"/>
    </source>
</evidence>
<dbReference type="NCBIfam" id="TIGR04453">
    <property type="entry name" value="Lepto_8Cys"/>
    <property type="match status" value="1"/>
</dbReference>